<reference evidence="1" key="1">
    <citation type="submission" date="2014-09" db="EMBL/GenBank/DDBJ databases">
        <authorList>
            <person name="Magalhaes I.L.F."/>
            <person name="Oliveira U."/>
            <person name="Santos F.R."/>
            <person name="Vidigal T.H.D.A."/>
            <person name="Brescovit A.D."/>
            <person name="Santos A.J."/>
        </authorList>
    </citation>
    <scope>NUCLEOTIDE SEQUENCE</scope>
    <source>
        <tissue evidence="1">Shoot tissue taken approximately 20 cm above the soil surface</tissue>
    </source>
</reference>
<name>A0A0A9SSJ4_ARUDO</name>
<proteinExistence type="predicted"/>
<protein>
    <submittedName>
        <fullName evidence="1">Uncharacterized protein</fullName>
    </submittedName>
</protein>
<dbReference type="EMBL" id="GBRH01263764">
    <property type="protein sequence ID" value="JAD34131.1"/>
    <property type="molecule type" value="Transcribed_RNA"/>
</dbReference>
<organism evidence="1">
    <name type="scientific">Arundo donax</name>
    <name type="common">Giant reed</name>
    <name type="synonym">Donax arundinaceus</name>
    <dbReference type="NCBI Taxonomy" id="35708"/>
    <lineage>
        <taxon>Eukaryota</taxon>
        <taxon>Viridiplantae</taxon>
        <taxon>Streptophyta</taxon>
        <taxon>Embryophyta</taxon>
        <taxon>Tracheophyta</taxon>
        <taxon>Spermatophyta</taxon>
        <taxon>Magnoliopsida</taxon>
        <taxon>Liliopsida</taxon>
        <taxon>Poales</taxon>
        <taxon>Poaceae</taxon>
        <taxon>PACMAD clade</taxon>
        <taxon>Arundinoideae</taxon>
        <taxon>Arundineae</taxon>
        <taxon>Arundo</taxon>
    </lineage>
</organism>
<dbReference type="AlphaFoldDB" id="A0A0A9SSJ4"/>
<evidence type="ECO:0000313" key="1">
    <source>
        <dbReference type="EMBL" id="JAD34131.1"/>
    </source>
</evidence>
<accession>A0A0A9SSJ4</accession>
<sequence length="21" mass="2252">MAVLIAPGTRPVARPAFKNLE</sequence>
<reference evidence="1" key="2">
    <citation type="journal article" date="2015" name="Data Brief">
        <title>Shoot transcriptome of the giant reed, Arundo donax.</title>
        <authorList>
            <person name="Barrero R.A."/>
            <person name="Guerrero F.D."/>
            <person name="Moolhuijzen P."/>
            <person name="Goolsby J.A."/>
            <person name="Tidwell J."/>
            <person name="Bellgard S.E."/>
            <person name="Bellgard M.I."/>
        </authorList>
    </citation>
    <scope>NUCLEOTIDE SEQUENCE</scope>
    <source>
        <tissue evidence="1">Shoot tissue taken approximately 20 cm above the soil surface</tissue>
    </source>
</reference>